<dbReference type="AlphaFoldDB" id="A0A8C6WGB4"/>
<feature type="compositionally biased region" description="Low complexity" evidence="1">
    <location>
        <begin position="564"/>
        <end position="591"/>
    </location>
</feature>
<keyword evidence="3" id="KW-1185">Reference proteome</keyword>
<dbReference type="Pfam" id="PF17659">
    <property type="entry name" value="RADX"/>
    <property type="match status" value="1"/>
</dbReference>
<protein>
    <recommendedName>
        <fullName evidence="4">RPA-related protein RADX-like</fullName>
    </recommendedName>
</protein>
<dbReference type="PANTHER" id="PTHR14944:SF3">
    <property type="entry name" value="SI:CH73-71D17.2"/>
    <property type="match status" value="1"/>
</dbReference>
<feature type="region of interest" description="Disordered" evidence="1">
    <location>
        <begin position="642"/>
        <end position="691"/>
    </location>
</feature>
<dbReference type="Proteomes" id="UP000694523">
    <property type="component" value="Unplaced"/>
</dbReference>
<name>A0A8C6WGB4_9GOBI</name>
<proteinExistence type="predicted"/>
<sequence length="691" mass="77141">MAAGCVFHRTLVRSQSRPEPGPNQAPAVCREQLVVVSVDRYTRDQSSTLCFPQSVLHGSDLYDLTLFDGDCLLRVSLDPSLNDLVEKHVLRCGAVIKSATFRTCLALQLPESSAAQDAAHHTDSFSLVSLEVCGLQRAPDPDPWPWFGSAPGYRGDAAVLPLRAKRSVFLSLWNNSDPCGDGWRRNEEEEEEEEEGLVPSVSVEELRRRFHSSVRGGTVQKQLIVRVSLKSSLMFYGRAETNAACPYKAVLEVCDRSGSVTVVLWNSVCLDWYLRLAPGDVISLRRFRVKQLFQSQQQDDIEISVNSRNPAALIRKLPDSCVSPQHLPPQPEFSFCSSAELRHRPHGEECDVIGLVTFSGRSERIRSKDSHGAEQLLEYRWLRLEDGSSDQPITVKLFATSQPEVHRQLLPMSVIVCTRLKLIRTLDQAQVYLTNTSHTQVYCTGLGHHSRMAYRRLSSVKLFLRWLRSQDDGQVLRRALIGGFFVFPPPPVTMETFMKSRRVAPSVLQGPELQRELDRLRYRERRSFCFQATVSAVTHCQQGQEEQRLSCSLLPLSPTGLTPLTSSSLHASSSPRSLRSPSSSSSSPASQHRPRPLDHTPSRSVKRKLFSPQSPNKRAPLACLRPEPSPNSVMLFEASLEFLQDSDPDEDSASCSDITAPPPLPRPSPPSPLRLFLCTLTPPSGRSRPLP</sequence>
<dbReference type="GO" id="GO:0003697">
    <property type="term" value="F:single-stranded DNA binding"/>
    <property type="evidence" value="ECO:0007669"/>
    <property type="project" value="InterPro"/>
</dbReference>
<evidence type="ECO:0008006" key="4">
    <source>
        <dbReference type="Google" id="ProtNLM"/>
    </source>
</evidence>
<feature type="region of interest" description="Disordered" evidence="1">
    <location>
        <begin position="564"/>
        <end position="627"/>
    </location>
</feature>
<reference evidence="2" key="1">
    <citation type="submission" date="2025-08" db="UniProtKB">
        <authorList>
            <consortium name="Ensembl"/>
        </authorList>
    </citation>
    <scope>IDENTIFICATION</scope>
</reference>
<evidence type="ECO:0000313" key="2">
    <source>
        <dbReference type="Ensembl" id="ENSNMLP00000005258.1"/>
    </source>
</evidence>
<dbReference type="PANTHER" id="PTHR14944">
    <property type="entry name" value="RPA-RELATED PROTEIN RADX"/>
    <property type="match status" value="1"/>
</dbReference>
<feature type="compositionally biased region" description="Pro residues" evidence="1">
    <location>
        <begin position="660"/>
        <end position="672"/>
    </location>
</feature>
<evidence type="ECO:0000313" key="3">
    <source>
        <dbReference type="Proteomes" id="UP000694523"/>
    </source>
</evidence>
<dbReference type="Ensembl" id="ENSNMLT00000006043.1">
    <property type="protein sequence ID" value="ENSNMLP00000005258.1"/>
    <property type="gene ID" value="ENSNMLG00000003838.1"/>
</dbReference>
<evidence type="ECO:0000256" key="1">
    <source>
        <dbReference type="SAM" id="MobiDB-lite"/>
    </source>
</evidence>
<reference evidence="2" key="2">
    <citation type="submission" date="2025-09" db="UniProtKB">
        <authorList>
            <consortium name="Ensembl"/>
        </authorList>
    </citation>
    <scope>IDENTIFICATION</scope>
</reference>
<dbReference type="Gene3D" id="2.40.50.140">
    <property type="entry name" value="Nucleic acid-binding proteins"/>
    <property type="match status" value="1"/>
</dbReference>
<dbReference type="InterPro" id="IPR012340">
    <property type="entry name" value="NA-bd_OB-fold"/>
</dbReference>
<organism evidence="2 3">
    <name type="scientific">Neogobius melanostomus</name>
    <name type="common">round goby</name>
    <dbReference type="NCBI Taxonomy" id="47308"/>
    <lineage>
        <taxon>Eukaryota</taxon>
        <taxon>Metazoa</taxon>
        <taxon>Chordata</taxon>
        <taxon>Craniata</taxon>
        <taxon>Vertebrata</taxon>
        <taxon>Euteleostomi</taxon>
        <taxon>Actinopterygii</taxon>
        <taxon>Neopterygii</taxon>
        <taxon>Teleostei</taxon>
        <taxon>Neoteleostei</taxon>
        <taxon>Acanthomorphata</taxon>
        <taxon>Gobiaria</taxon>
        <taxon>Gobiiformes</taxon>
        <taxon>Gobioidei</taxon>
        <taxon>Gobiidae</taxon>
        <taxon>Benthophilinae</taxon>
        <taxon>Neogobiini</taxon>
        <taxon>Neogobius</taxon>
    </lineage>
</organism>
<dbReference type="InterPro" id="IPR040893">
    <property type="entry name" value="RADX"/>
</dbReference>
<accession>A0A8C6WGB4</accession>